<dbReference type="AlphaFoldDB" id="A0A917I435"/>
<gene>
    <name evidence="3" type="ORF">GCM10007036_04480</name>
</gene>
<accession>A0A917I435</accession>
<organism evidence="3 4">
    <name type="scientific">Alsobacter metallidurans</name>
    <dbReference type="NCBI Taxonomy" id="340221"/>
    <lineage>
        <taxon>Bacteria</taxon>
        <taxon>Pseudomonadati</taxon>
        <taxon>Pseudomonadota</taxon>
        <taxon>Alphaproteobacteria</taxon>
        <taxon>Hyphomicrobiales</taxon>
        <taxon>Alsobacteraceae</taxon>
        <taxon>Alsobacter</taxon>
    </lineage>
</organism>
<name>A0A917I435_9HYPH</name>
<dbReference type="InterPro" id="IPR026026">
    <property type="entry name" value="HIT_Hint"/>
</dbReference>
<dbReference type="Pfam" id="PF01230">
    <property type="entry name" value="HIT"/>
    <property type="match status" value="1"/>
</dbReference>
<dbReference type="RefSeq" id="WP_188516101.1">
    <property type="nucleotide sequence ID" value="NZ_BMES01000001.1"/>
</dbReference>
<dbReference type="Gene3D" id="3.30.428.10">
    <property type="entry name" value="HIT-like"/>
    <property type="match status" value="1"/>
</dbReference>
<dbReference type="EMBL" id="BMES01000001">
    <property type="protein sequence ID" value="GGH08800.1"/>
    <property type="molecule type" value="Genomic_DNA"/>
</dbReference>
<dbReference type="PIRSF" id="PIRSF000714">
    <property type="entry name" value="HIT"/>
    <property type="match status" value="1"/>
</dbReference>
<evidence type="ECO:0000313" key="4">
    <source>
        <dbReference type="Proteomes" id="UP000603912"/>
    </source>
</evidence>
<proteinExistence type="predicted"/>
<dbReference type="PROSITE" id="PS51084">
    <property type="entry name" value="HIT_2"/>
    <property type="match status" value="1"/>
</dbReference>
<comment type="caution">
    <text evidence="1">Lacks conserved residue(s) required for the propagation of feature annotation.</text>
</comment>
<evidence type="ECO:0000256" key="1">
    <source>
        <dbReference type="PROSITE-ProRule" id="PRU00464"/>
    </source>
</evidence>
<reference evidence="3" key="1">
    <citation type="journal article" date="2014" name="Int. J. Syst. Evol. Microbiol.">
        <title>Complete genome sequence of Corynebacterium casei LMG S-19264T (=DSM 44701T), isolated from a smear-ripened cheese.</title>
        <authorList>
            <consortium name="US DOE Joint Genome Institute (JGI-PGF)"/>
            <person name="Walter F."/>
            <person name="Albersmeier A."/>
            <person name="Kalinowski J."/>
            <person name="Ruckert C."/>
        </authorList>
    </citation>
    <scope>NUCLEOTIDE SEQUENCE</scope>
    <source>
        <strain evidence="3">CGMCC 1.12214</strain>
    </source>
</reference>
<dbReference type="InterPro" id="IPR011146">
    <property type="entry name" value="HIT-like"/>
</dbReference>
<evidence type="ECO:0000313" key="3">
    <source>
        <dbReference type="EMBL" id="GGH08800.1"/>
    </source>
</evidence>
<dbReference type="GO" id="GO:0003824">
    <property type="term" value="F:catalytic activity"/>
    <property type="evidence" value="ECO:0007669"/>
    <property type="project" value="InterPro"/>
</dbReference>
<comment type="caution">
    <text evidence="3">The sequence shown here is derived from an EMBL/GenBank/DDBJ whole genome shotgun (WGS) entry which is preliminary data.</text>
</comment>
<feature type="domain" description="HIT" evidence="2">
    <location>
        <begin position="43"/>
        <end position="112"/>
    </location>
</feature>
<sequence>MTASPPAEAGFELHPQLAADTAVVGDLLLSRVLLMKHARYPWLILVPRRPDVREILDLSDIDQMRLYREITEASRVVKTLFRPDKLNIGAIGNMVPQLHVHVLGRFTTDEAWPRPVWGSGPATPYAADALAERLAKLSAAFGGVA</sequence>
<dbReference type="SUPFAM" id="SSF54197">
    <property type="entry name" value="HIT-like"/>
    <property type="match status" value="1"/>
</dbReference>
<dbReference type="InterPro" id="IPR036265">
    <property type="entry name" value="HIT-like_sf"/>
</dbReference>
<protein>
    <recommendedName>
        <fullName evidence="2">HIT domain-containing protein</fullName>
    </recommendedName>
</protein>
<keyword evidence="4" id="KW-1185">Reference proteome</keyword>
<reference evidence="3" key="2">
    <citation type="submission" date="2020-09" db="EMBL/GenBank/DDBJ databases">
        <authorList>
            <person name="Sun Q."/>
            <person name="Zhou Y."/>
        </authorList>
    </citation>
    <scope>NUCLEOTIDE SEQUENCE</scope>
    <source>
        <strain evidence="3">CGMCC 1.12214</strain>
    </source>
</reference>
<evidence type="ECO:0000259" key="2">
    <source>
        <dbReference type="PROSITE" id="PS51084"/>
    </source>
</evidence>
<dbReference type="Proteomes" id="UP000603912">
    <property type="component" value="Unassembled WGS sequence"/>
</dbReference>